<name>A0A6J8CSE9_MYTCO</name>
<evidence type="ECO:0000313" key="3">
    <source>
        <dbReference type="Proteomes" id="UP000507470"/>
    </source>
</evidence>
<dbReference type="Proteomes" id="UP000507470">
    <property type="component" value="Unassembled WGS sequence"/>
</dbReference>
<dbReference type="Pfam" id="PF00078">
    <property type="entry name" value="RVT_1"/>
    <property type="match status" value="1"/>
</dbReference>
<evidence type="ECO:0000313" key="2">
    <source>
        <dbReference type="EMBL" id="CAC5399383.1"/>
    </source>
</evidence>
<reference evidence="2 3" key="1">
    <citation type="submission" date="2020-06" db="EMBL/GenBank/DDBJ databases">
        <authorList>
            <person name="Li R."/>
            <person name="Bekaert M."/>
        </authorList>
    </citation>
    <scope>NUCLEOTIDE SEQUENCE [LARGE SCALE GENOMIC DNA]</scope>
    <source>
        <strain evidence="3">wild</strain>
    </source>
</reference>
<keyword evidence="3" id="KW-1185">Reference proteome</keyword>
<dbReference type="PANTHER" id="PTHR19446">
    <property type="entry name" value="REVERSE TRANSCRIPTASES"/>
    <property type="match status" value="1"/>
</dbReference>
<protein>
    <recommendedName>
        <fullName evidence="1">Reverse transcriptase domain-containing protein</fullName>
    </recommendedName>
</protein>
<proteinExistence type="predicted"/>
<evidence type="ECO:0000259" key="1">
    <source>
        <dbReference type="Pfam" id="PF00078"/>
    </source>
</evidence>
<feature type="domain" description="Reverse transcriptase" evidence="1">
    <location>
        <begin position="66"/>
        <end position="157"/>
    </location>
</feature>
<accession>A0A6J8CSE9</accession>
<dbReference type="InterPro" id="IPR000477">
    <property type="entry name" value="RT_dom"/>
</dbReference>
<dbReference type="EMBL" id="CACVKT020006003">
    <property type="protein sequence ID" value="CAC5399383.1"/>
    <property type="molecule type" value="Genomic_DNA"/>
</dbReference>
<organism evidence="2 3">
    <name type="scientific">Mytilus coruscus</name>
    <name type="common">Sea mussel</name>
    <dbReference type="NCBI Taxonomy" id="42192"/>
    <lineage>
        <taxon>Eukaryota</taxon>
        <taxon>Metazoa</taxon>
        <taxon>Spiralia</taxon>
        <taxon>Lophotrochozoa</taxon>
        <taxon>Mollusca</taxon>
        <taxon>Bivalvia</taxon>
        <taxon>Autobranchia</taxon>
        <taxon>Pteriomorphia</taxon>
        <taxon>Mytilida</taxon>
        <taxon>Mytiloidea</taxon>
        <taxon>Mytilidae</taxon>
        <taxon>Mytilinae</taxon>
        <taxon>Mytilus</taxon>
    </lineage>
</organism>
<gene>
    <name evidence="2" type="ORF">MCOR_33652</name>
</gene>
<dbReference type="OrthoDB" id="6243574at2759"/>
<sequence length="170" mass="19108">MSFKNGKAADEQGSTIEHLKYGGQPIVKIIVKLVNFIFQHINLPSDLKSGICYPVFKNGGKPRDVPNWYRKITVTNTIGKVVEKLHLSKNVNIIKDKQSRLRKGFTEGECPSVAALILTELKAEAKKLKKQLIITLSDAQKAFDIVWHAGLMREMYKGGMTGDNWLLINE</sequence>
<dbReference type="AlphaFoldDB" id="A0A6J8CSE9"/>